<organism evidence="1">
    <name type="scientific">Picea sitchensis</name>
    <name type="common">Sitka spruce</name>
    <name type="synonym">Pinus sitchensis</name>
    <dbReference type="NCBI Taxonomy" id="3332"/>
    <lineage>
        <taxon>Eukaryota</taxon>
        <taxon>Viridiplantae</taxon>
        <taxon>Streptophyta</taxon>
        <taxon>Embryophyta</taxon>
        <taxon>Tracheophyta</taxon>
        <taxon>Spermatophyta</taxon>
        <taxon>Pinopsida</taxon>
        <taxon>Pinidae</taxon>
        <taxon>Conifers I</taxon>
        <taxon>Pinales</taxon>
        <taxon>Pinaceae</taxon>
        <taxon>Picea</taxon>
    </lineage>
</organism>
<name>B8LRX7_PICSI</name>
<dbReference type="AlphaFoldDB" id="B8LRX7"/>
<accession>B8LRX7</accession>
<protein>
    <submittedName>
        <fullName evidence="1">Uncharacterized protein</fullName>
    </submittedName>
</protein>
<evidence type="ECO:0000313" key="1">
    <source>
        <dbReference type="EMBL" id="ABR18407.1"/>
    </source>
</evidence>
<sequence length="66" mass="7812">MNFFLQILFRISFKSQPVLTFFSSGEEWLIMINGHNFSWSRHTYNMSPMPTSVSLCCNKYVNKLLE</sequence>
<reference evidence="1" key="1">
    <citation type="submission" date="2007-06" db="EMBL/GenBank/DDBJ databases">
        <title>Full length cDNA sequences from Sitka Spruce (Picea sitchensis).</title>
        <authorList>
            <person name="Ralph S.G."/>
            <person name="Chun H.E."/>
            <person name="Liao N."/>
            <person name="Ali J."/>
            <person name="Reid K."/>
            <person name="Kolosova N."/>
            <person name="Cooper N."/>
            <person name="Cullis C."/>
            <person name="Jancsik S."/>
            <person name="Moore R."/>
            <person name="Mayo M."/>
            <person name="Wagner S."/>
            <person name="Holt R.A."/>
            <person name="Jones S.J.M."/>
            <person name="Marra M.A."/>
            <person name="Ritland C.E."/>
            <person name="Ritland K."/>
            <person name="Bohlmann J."/>
        </authorList>
    </citation>
    <scope>NUCLEOTIDE SEQUENCE</scope>
    <source>
        <tissue evidence="1">Bark</tissue>
    </source>
</reference>
<dbReference type="EMBL" id="EF678676">
    <property type="protein sequence ID" value="ABR18407.1"/>
    <property type="molecule type" value="mRNA"/>
</dbReference>
<proteinExistence type="evidence at transcript level"/>